<reference evidence="2 3" key="1">
    <citation type="submission" date="2024-05" db="EMBL/GenBank/DDBJ databases">
        <title>Genomic Encyclopedia of Type Strains, Phase IV (KMG-IV): sequencing the most valuable type-strain genomes for metagenomic binning, comparative biology and taxonomic classification.</title>
        <authorList>
            <person name="Goeker M."/>
        </authorList>
    </citation>
    <scope>NUCLEOTIDE SEQUENCE [LARGE SCALE GENOMIC DNA]</scope>
    <source>
        <strain evidence="2 3">DSM 25286</strain>
    </source>
</reference>
<feature type="transmembrane region" description="Helical" evidence="1">
    <location>
        <begin position="48"/>
        <end position="73"/>
    </location>
</feature>
<feature type="transmembrane region" description="Helical" evidence="1">
    <location>
        <begin position="151"/>
        <end position="171"/>
    </location>
</feature>
<dbReference type="EMBL" id="JBDZDV010000003">
    <property type="protein sequence ID" value="MET3111197.1"/>
    <property type="molecule type" value="Genomic_DNA"/>
</dbReference>
<feature type="transmembrane region" description="Helical" evidence="1">
    <location>
        <begin position="121"/>
        <end position="139"/>
    </location>
</feature>
<keyword evidence="3" id="KW-1185">Reference proteome</keyword>
<comment type="caution">
    <text evidence="2">The sequence shown here is derived from an EMBL/GenBank/DDBJ whole genome shotgun (WGS) entry which is preliminary data.</text>
</comment>
<organism evidence="2 3">
    <name type="scientific">Salinicoccus halitifaciens</name>
    <dbReference type="NCBI Taxonomy" id="1073415"/>
    <lineage>
        <taxon>Bacteria</taxon>
        <taxon>Bacillati</taxon>
        <taxon>Bacillota</taxon>
        <taxon>Bacilli</taxon>
        <taxon>Bacillales</taxon>
        <taxon>Staphylococcaceae</taxon>
        <taxon>Salinicoccus</taxon>
    </lineage>
</organism>
<evidence type="ECO:0000256" key="1">
    <source>
        <dbReference type="SAM" id="Phobius"/>
    </source>
</evidence>
<protein>
    <submittedName>
        <fullName evidence="2">ABC-2 type transport system permease protein</fullName>
    </submittedName>
</protein>
<keyword evidence="1" id="KW-0472">Membrane</keyword>
<dbReference type="Proteomes" id="UP001549019">
    <property type="component" value="Unassembled WGS sequence"/>
</dbReference>
<accession>A0ABV2E9W0</accession>
<evidence type="ECO:0000313" key="2">
    <source>
        <dbReference type="EMBL" id="MET3111197.1"/>
    </source>
</evidence>
<feature type="transmembrane region" description="Helical" evidence="1">
    <location>
        <begin position="94"/>
        <end position="115"/>
    </location>
</feature>
<dbReference type="RefSeq" id="WP_230822091.1">
    <property type="nucleotide sequence ID" value="NZ_JAJNCU010000004.1"/>
</dbReference>
<evidence type="ECO:0000313" key="3">
    <source>
        <dbReference type="Proteomes" id="UP001549019"/>
    </source>
</evidence>
<name>A0ABV2E9W0_9STAP</name>
<gene>
    <name evidence="2" type="ORF">ABHD89_001603</name>
</gene>
<keyword evidence="1" id="KW-0812">Transmembrane</keyword>
<proteinExistence type="predicted"/>
<feature type="transmembrane region" description="Helical" evidence="1">
    <location>
        <begin position="206"/>
        <end position="224"/>
    </location>
</feature>
<sequence>MRHKIMAVFMMNAKEIIVNMSMLTSLLLPVVMALMFQRMETAGAAMPFIVVNVIIGVTFASALAAILMGLVAEENEHGTMAHLIVDRQSMAANFLGKALLLFPVTFIILGGNLLMLGYTNMMSFTVFPALVLIWLFFYFISATFGMLSNSVAATSLFIMILLFVFAMSPYIDFLIEDRSNIIRQFFELTPVYQIRHIEDGFLAGPYISLIAWVVFSFIFFITLFNRKAKSL</sequence>
<keyword evidence="1" id="KW-1133">Transmembrane helix</keyword>